<sequence>MTAQEPIRRSAEVSALSDDEGRSEMLGRLRQTLDRVAEGRFADLEHESEGASWSRVGNYSRTGEAVKDAFDRVLAAIGLLLISPIILGVALAVKLDSPGPAFFRQTRIGRGGRPFTFWKFRGMYVDAKERFPDMYDYRYSAEQMQNLRFHPGEDPRVTRVGLFIRRTSLDELPNLLNVITGDMSLVGPRPEIPELIPYYGRSAKTVLSVKPGITSLAKLVGRDNITFQETLEFDLRYIRERSLRMDLGILFGTVWMVLTGRSVGH</sequence>
<dbReference type="PANTHER" id="PTHR30576">
    <property type="entry name" value="COLANIC BIOSYNTHESIS UDP-GLUCOSE LIPID CARRIER TRANSFERASE"/>
    <property type="match status" value="1"/>
</dbReference>
<dbReference type="PANTHER" id="PTHR30576:SF0">
    <property type="entry name" value="UNDECAPRENYL-PHOSPHATE N-ACETYLGALACTOSAMINYL 1-PHOSPHATE TRANSFERASE-RELATED"/>
    <property type="match status" value="1"/>
</dbReference>
<gene>
    <name evidence="4" type="ORF">HZA61_11005</name>
</gene>
<feature type="domain" description="Bacterial sugar transferase" evidence="3">
    <location>
        <begin position="67"/>
        <end position="258"/>
    </location>
</feature>
<evidence type="ECO:0000256" key="2">
    <source>
        <dbReference type="SAM" id="Phobius"/>
    </source>
</evidence>
<keyword evidence="4" id="KW-0808">Transferase</keyword>
<evidence type="ECO:0000313" key="4">
    <source>
        <dbReference type="EMBL" id="MBI5170008.1"/>
    </source>
</evidence>
<dbReference type="InterPro" id="IPR003362">
    <property type="entry name" value="Bact_transf"/>
</dbReference>
<evidence type="ECO:0000313" key="5">
    <source>
        <dbReference type="Proteomes" id="UP000696931"/>
    </source>
</evidence>
<dbReference type="Proteomes" id="UP000696931">
    <property type="component" value="Unassembled WGS sequence"/>
</dbReference>
<accession>A0A933W3J8</accession>
<keyword evidence="2" id="KW-1133">Transmembrane helix</keyword>
<keyword evidence="2" id="KW-0812">Transmembrane</keyword>
<reference evidence="4" key="1">
    <citation type="submission" date="2020-07" db="EMBL/GenBank/DDBJ databases">
        <title>Huge and variable diversity of episymbiotic CPR bacteria and DPANN archaea in groundwater ecosystems.</title>
        <authorList>
            <person name="He C.Y."/>
            <person name="Keren R."/>
            <person name="Whittaker M."/>
            <person name="Farag I.F."/>
            <person name="Doudna J."/>
            <person name="Cate J.H.D."/>
            <person name="Banfield J.F."/>
        </authorList>
    </citation>
    <scope>NUCLEOTIDE SEQUENCE</scope>
    <source>
        <strain evidence="4">NC_groundwater_1813_Pr3_B-0.1um_71_17</strain>
    </source>
</reference>
<organism evidence="4 5">
    <name type="scientific">Eiseniibacteriota bacterium</name>
    <dbReference type="NCBI Taxonomy" id="2212470"/>
    <lineage>
        <taxon>Bacteria</taxon>
        <taxon>Candidatus Eiseniibacteriota</taxon>
    </lineage>
</organism>
<dbReference type="AlphaFoldDB" id="A0A933W3J8"/>
<feature type="transmembrane region" description="Helical" evidence="2">
    <location>
        <begin position="73"/>
        <end position="93"/>
    </location>
</feature>
<comment type="similarity">
    <text evidence="1">Belongs to the bacterial sugar transferase family.</text>
</comment>
<evidence type="ECO:0000256" key="1">
    <source>
        <dbReference type="ARBA" id="ARBA00006464"/>
    </source>
</evidence>
<keyword evidence="2" id="KW-0472">Membrane</keyword>
<dbReference type="Pfam" id="PF02397">
    <property type="entry name" value="Bac_transf"/>
    <property type="match status" value="1"/>
</dbReference>
<comment type="caution">
    <text evidence="4">The sequence shown here is derived from an EMBL/GenBank/DDBJ whole genome shotgun (WGS) entry which is preliminary data.</text>
</comment>
<name>A0A933W3J8_UNCEI</name>
<dbReference type="GO" id="GO:0016780">
    <property type="term" value="F:phosphotransferase activity, for other substituted phosphate groups"/>
    <property type="evidence" value="ECO:0007669"/>
    <property type="project" value="TreeGrafter"/>
</dbReference>
<protein>
    <submittedName>
        <fullName evidence="4">Sugar transferase</fullName>
    </submittedName>
</protein>
<evidence type="ECO:0000259" key="3">
    <source>
        <dbReference type="Pfam" id="PF02397"/>
    </source>
</evidence>
<dbReference type="EMBL" id="JACRIW010000078">
    <property type="protein sequence ID" value="MBI5170008.1"/>
    <property type="molecule type" value="Genomic_DNA"/>
</dbReference>
<proteinExistence type="inferred from homology"/>